<dbReference type="EMBL" id="BQKI01000007">
    <property type="protein sequence ID" value="GJM98512.1"/>
    <property type="molecule type" value="Genomic_DNA"/>
</dbReference>
<feature type="compositionally biased region" description="Basic and acidic residues" evidence="7">
    <location>
        <begin position="1294"/>
        <end position="1322"/>
    </location>
</feature>
<evidence type="ECO:0000256" key="6">
    <source>
        <dbReference type="ARBA" id="ARBA00023242"/>
    </source>
</evidence>
<reference evidence="9" key="1">
    <citation type="journal article" date="2018" name="DNA Res.">
        <title>Multiple hybrid de novo genome assembly of finger millet, an orphan allotetraploid crop.</title>
        <authorList>
            <person name="Hatakeyama M."/>
            <person name="Aluri S."/>
            <person name="Balachadran M.T."/>
            <person name="Sivarajan S.R."/>
            <person name="Patrignani A."/>
            <person name="Gruter S."/>
            <person name="Poveda L."/>
            <person name="Shimizu-Inatsugi R."/>
            <person name="Baeten J."/>
            <person name="Francoijs K.J."/>
            <person name="Nataraja K.N."/>
            <person name="Reddy Y.A.N."/>
            <person name="Phadnis S."/>
            <person name="Ravikumar R.L."/>
            <person name="Schlapbach R."/>
            <person name="Sreeman S.M."/>
            <person name="Shimizu K.K."/>
        </authorList>
    </citation>
    <scope>NUCLEOTIDE SEQUENCE</scope>
</reference>
<feature type="region of interest" description="Disordered" evidence="7">
    <location>
        <begin position="560"/>
        <end position="623"/>
    </location>
</feature>
<organism evidence="9 10">
    <name type="scientific">Eleusine coracana subsp. coracana</name>
    <dbReference type="NCBI Taxonomy" id="191504"/>
    <lineage>
        <taxon>Eukaryota</taxon>
        <taxon>Viridiplantae</taxon>
        <taxon>Streptophyta</taxon>
        <taxon>Embryophyta</taxon>
        <taxon>Tracheophyta</taxon>
        <taxon>Spermatophyta</taxon>
        <taxon>Magnoliopsida</taxon>
        <taxon>Liliopsida</taxon>
        <taxon>Poales</taxon>
        <taxon>Poaceae</taxon>
        <taxon>PACMAD clade</taxon>
        <taxon>Chloridoideae</taxon>
        <taxon>Cynodonteae</taxon>
        <taxon>Eleusininae</taxon>
        <taxon>Eleusine</taxon>
    </lineage>
</organism>
<feature type="region of interest" description="Disordered" evidence="7">
    <location>
        <begin position="756"/>
        <end position="776"/>
    </location>
</feature>
<keyword evidence="6" id="KW-0539">Nucleus</keyword>
<reference evidence="9" key="2">
    <citation type="submission" date="2021-12" db="EMBL/GenBank/DDBJ databases">
        <title>Resequencing data analysis of finger millet.</title>
        <authorList>
            <person name="Hatakeyama M."/>
            <person name="Aluri S."/>
            <person name="Balachadran M.T."/>
            <person name="Sivarajan S.R."/>
            <person name="Poveda L."/>
            <person name="Shimizu-Inatsugi R."/>
            <person name="Schlapbach R."/>
            <person name="Sreeman S.M."/>
            <person name="Shimizu K.K."/>
        </authorList>
    </citation>
    <scope>NUCLEOTIDE SEQUENCE</scope>
</reference>
<feature type="region of interest" description="Disordered" evidence="7">
    <location>
        <begin position="1120"/>
        <end position="1185"/>
    </location>
</feature>
<feature type="region of interest" description="Disordered" evidence="7">
    <location>
        <begin position="1363"/>
        <end position="1401"/>
    </location>
</feature>
<feature type="region of interest" description="Disordered" evidence="7">
    <location>
        <begin position="659"/>
        <end position="709"/>
    </location>
</feature>
<feature type="compositionally biased region" description="Polar residues" evidence="7">
    <location>
        <begin position="1120"/>
        <end position="1131"/>
    </location>
</feature>
<feature type="compositionally biased region" description="Basic and acidic residues" evidence="7">
    <location>
        <begin position="1163"/>
        <end position="1172"/>
    </location>
</feature>
<evidence type="ECO:0000256" key="5">
    <source>
        <dbReference type="ARBA" id="ARBA00023212"/>
    </source>
</evidence>
<dbReference type="GO" id="GO:0005819">
    <property type="term" value="C:spindle"/>
    <property type="evidence" value="ECO:0007669"/>
    <property type="project" value="UniProtKB-SubCell"/>
</dbReference>
<feature type="compositionally biased region" description="Polar residues" evidence="7">
    <location>
        <begin position="178"/>
        <end position="191"/>
    </location>
</feature>
<feature type="region of interest" description="Disordered" evidence="7">
    <location>
        <begin position="1247"/>
        <end position="1333"/>
    </location>
</feature>
<accession>A0AAV5CJ96</accession>
<dbReference type="InterPro" id="IPR050875">
    <property type="entry name" value="Troponin_I"/>
</dbReference>
<evidence type="ECO:0000256" key="2">
    <source>
        <dbReference type="ARBA" id="ARBA00004186"/>
    </source>
</evidence>
<feature type="region of interest" description="Disordered" evidence="7">
    <location>
        <begin position="147"/>
        <end position="213"/>
    </location>
</feature>
<feature type="compositionally biased region" description="Polar residues" evidence="7">
    <location>
        <begin position="198"/>
        <end position="207"/>
    </location>
</feature>
<evidence type="ECO:0000313" key="9">
    <source>
        <dbReference type="EMBL" id="GJM98512.1"/>
    </source>
</evidence>
<keyword evidence="10" id="KW-1185">Reference proteome</keyword>
<dbReference type="Proteomes" id="UP001054889">
    <property type="component" value="Unassembled WGS sequence"/>
</dbReference>
<comment type="caution">
    <text evidence="9">The sequence shown here is derived from an EMBL/GenBank/DDBJ whole genome shotgun (WGS) entry which is preliminary data.</text>
</comment>
<protein>
    <recommendedName>
        <fullName evidence="8">Inner centromere protein ARK-binding domain-containing protein</fullName>
    </recommendedName>
</protein>
<evidence type="ECO:0000256" key="7">
    <source>
        <dbReference type="SAM" id="MobiDB-lite"/>
    </source>
</evidence>
<evidence type="ECO:0000256" key="3">
    <source>
        <dbReference type="ARBA" id="ARBA00010042"/>
    </source>
</evidence>
<keyword evidence="4" id="KW-0963">Cytoplasm</keyword>
<comment type="subcellular location">
    <subcellularLocation>
        <location evidence="2">Cytoplasm</location>
        <location evidence="2">Cytoskeleton</location>
        <location evidence="2">Spindle</location>
    </subcellularLocation>
    <subcellularLocation>
        <location evidence="1">Nucleus</location>
    </subcellularLocation>
</comment>
<keyword evidence="5" id="KW-0206">Cytoskeleton</keyword>
<proteinExistence type="inferred from homology"/>
<dbReference type="PANTHER" id="PTHR13738">
    <property type="entry name" value="TROPONIN I"/>
    <property type="match status" value="1"/>
</dbReference>
<dbReference type="GO" id="GO:0005634">
    <property type="term" value="C:nucleus"/>
    <property type="evidence" value="ECO:0007669"/>
    <property type="project" value="UniProtKB-SubCell"/>
</dbReference>
<dbReference type="PANTHER" id="PTHR13738:SF40">
    <property type="entry name" value="INNER CENTROMERE PROTEIN ARK-BINDING DOMAIN-CONTAINING PROTEIN"/>
    <property type="match status" value="1"/>
</dbReference>
<comment type="similarity">
    <text evidence="3">Belongs to the INCENP family.</text>
</comment>
<feature type="compositionally biased region" description="Basic and acidic residues" evidence="7">
    <location>
        <begin position="1247"/>
        <end position="1287"/>
    </location>
</feature>
<feature type="compositionally biased region" description="Basic and acidic residues" evidence="7">
    <location>
        <begin position="560"/>
        <end position="573"/>
    </location>
</feature>
<gene>
    <name evidence="9" type="primary">ga15533</name>
    <name evidence="9" type="ORF">PR202_ga15533</name>
</gene>
<dbReference type="InterPro" id="IPR005635">
    <property type="entry name" value="Inner_centromere_prot_ARK-bd"/>
</dbReference>
<dbReference type="Pfam" id="PF03941">
    <property type="entry name" value="INCENP_ARK-bind"/>
    <property type="match status" value="1"/>
</dbReference>
<evidence type="ECO:0000256" key="4">
    <source>
        <dbReference type="ARBA" id="ARBA00022490"/>
    </source>
</evidence>
<evidence type="ECO:0000259" key="8">
    <source>
        <dbReference type="Pfam" id="PF03941"/>
    </source>
</evidence>
<evidence type="ECO:0000256" key="1">
    <source>
        <dbReference type="ARBA" id="ARBA00004123"/>
    </source>
</evidence>
<feature type="domain" description="Inner centromere protein ARK-binding" evidence="8">
    <location>
        <begin position="1384"/>
        <end position="1438"/>
    </location>
</feature>
<name>A0AAV5CJ96_ELECO</name>
<sequence>MEQLFMQVFERRDWVAAQVDQQADSYSQTLACTLLANGYRPPDWLLPNPAGGPQQELNGKPIVPGLLFTGSQITTPAANRNVFFPAIPSTSIRNSEILNAYTQPVNNCGTLSTLATDKHEEPQQEQTSLSKELANCCDGANMFSRIQRSKSRQRNIDDSRRGSGQAANSGTCDGIQAVGSNKATVSSSSRSCGDVANNAETTSSCPGQANGLHASQGRSADLLKHHNNLGSQGNQLDCLSSLDQKDKIMCSDNNCSARDSQIVPLPKHSELNIADTMCHAMPGTHPLVEPKKLQFDGAESVCMGNTSEQTGPQHESALESDNFGLADRNLLREDPYTASSSQEPHSMGRSSLVGLKSDYLKSVNADLKHYHYGLESGHRDLSPMHSPNEEQSLNCSAEVPSFVADSLLRTNTLYVLETSSKLGQTQEMGSLNSDQTKCSGRSHSVVNSLLEKDIFQTVEDTNNPKSSNPKVSVPPSNGPLQLPIQLADASFEANISSRMSMNSLLGENGHNHLSNLLTDSNSRCLLGVSSHLSRPSVKFDGSIADADAPLEKLSDDVHVNEAHDSSTGNKKDQFVAPKVISSVSSGRTRKMRETRSSAIPSEKCNGSLPQEGMEQEVPPVDNDVPINAEACTVENVELIKSSRPSVQYYLRSSVSYEKKNQLQANRKNSQKRSVPDGVQVNGGTSSKTKRMKCQDVTHSHSSRTNSLCLNNQDSISSHVATAEKLSGRSQPSGRYLLRSSRFNEFISLESQTKNAATNSKMSVASDVPENGDASQKPIKNIHLSDVAIYNCSSGEALSSRFSCSNGSRSAVEGMDFPNPQAQFKTNFDVAATSALPSCSNIGPDIGECYAQETSGLVASADKKLRFDSGVKLDTRCENEDSARILLTDATILRQEGDNSVDCNIILPEFECFNVSLPLDSTTTEKRAYETLCAPIRFGTLSSDISSKYKVNTVGGMHQLVATMPKNATSCSSSGDVRQYSDSVSSDDSMSITDIFGSCGLGTSGSFVPSASYSSNGNDKHVSGENPLTPAVEKYSMGKLSARVGSVSEHMGLIPELSCFRIDEDAGIGEANECQDMLSEFVANQLQSDRIALQDITGLCQNTENSALNSMDMAKIDLTTETGSSKVNQNSGLKKDHNKKPKESSASLVKREGEVSRSLLNRLSKTEVTDNRNQRNTSEANLGKRSKPSNIIANVSSFIPFVKPKQSTTACVKKDVRVKALEAAEAAKRLEEKKQNEREMRKAAAKLEREKMKKEKESKQKQEQEQKKKQHTDMATRKRQRDEEERRGKERKRRCAEEARKQQKQPTEKKDAHPKASDNKELQKNLVEVVRGEVKPDERINMGYKAITSNNDIVADERPASFRSHATENIPNSLDESYVMTPYKDSDDEDYEEEASRRRKRLKPSWVREENLVKILLSDNQALDPREIFAQNCSFNLSDVLPVKVPLRGVK</sequence>
<evidence type="ECO:0000313" key="10">
    <source>
        <dbReference type="Proteomes" id="UP001054889"/>
    </source>
</evidence>